<protein>
    <submittedName>
        <fullName evidence="1">Uncharacterized protein</fullName>
    </submittedName>
</protein>
<evidence type="ECO:0000313" key="2">
    <source>
        <dbReference type="Proteomes" id="UP000284824"/>
    </source>
</evidence>
<dbReference type="Proteomes" id="UP000284824">
    <property type="component" value="Unassembled WGS sequence"/>
</dbReference>
<sequence>MNPELNVYDGVTDSVGGRMLNRRGILAGLAASPFIVALGAPAGTASAATRARSSGAGTAAETIVRGGARRWHGPFLGPGARLLLPAGVKAAPVEDYFTSPRLTRMAYVWPQMQALDGSMVDASIIPEHGAPSRVAVLSGFDNGWYELISREGKATRVAWDHREFPYLLFVGEFGATKDVGFMGKFFTLALEPFSRNPVFPHTPIR</sequence>
<keyword evidence="2" id="KW-1185">Reference proteome</keyword>
<proteinExistence type="predicted"/>
<reference evidence="1 2" key="1">
    <citation type="submission" date="2019-01" db="EMBL/GenBank/DDBJ databases">
        <title>Sequencing the genomes of 1000 actinobacteria strains.</title>
        <authorList>
            <person name="Klenk H.-P."/>
        </authorList>
    </citation>
    <scope>NUCLEOTIDE SEQUENCE [LARGE SCALE GENOMIC DNA]</scope>
    <source>
        <strain evidence="1 2">DSM 43925</strain>
    </source>
</reference>
<dbReference type="InterPro" id="IPR014718">
    <property type="entry name" value="GH-type_carb-bd"/>
</dbReference>
<dbReference type="Gene3D" id="2.70.98.10">
    <property type="match status" value="1"/>
</dbReference>
<dbReference type="GO" id="GO:0030246">
    <property type="term" value="F:carbohydrate binding"/>
    <property type="evidence" value="ECO:0007669"/>
    <property type="project" value="InterPro"/>
</dbReference>
<name>A0A438MKG2_9ACTN</name>
<accession>A0A438MKG2</accession>
<organism evidence="1 2">
    <name type="scientific">Nonomuraea polychroma</name>
    <dbReference type="NCBI Taxonomy" id="46176"/>
    <lineage>
        <taxon>Bacteria</taxon>
        <taxon>Bacillati</taxon>
        <taxon>Actinomycetota</taxon>
        <taxon>Actinomycetes</taxon>
        <taxon>Streptosporangiales</taxon>
        <taxon>Streptosporangiaceae</taxon>
        <taxon>Nonomuraea</taxon>
    </lineage>
</organism>
<comment type="caution">
    <text evidence="1">The sequence shown here is derived from an EMBL/GenBank/DDBJ whole genome shotgun (WGS) entry which is preliminary data.</text>
</comment>
<dbReference type="EMBL" id="SAUN01000001">
    <property type="protein sequence ID" value="RVX46098.1"/>
    <property type="molecule type" value="Genomic_DNA"/>
</dbReference>
<dbReference type="AlphaFoldDB" id="A0A438MKG2"/>
<evidence type="ECO:0000313" key="1">
    <source>
        <dbReference type="EMBL" id="RVX46098.1"/>
    </source>
</evidence>
<gene>
    <name evidence="1" type="ORF">EDD27_8946</name>
</gene>